<protein>
    <recommendedName>
        <fullName evidence="6">C3H1-type domain-containing protein</fullName>
    </recommendedName>
</protein>
<keyword evidence="3 4" id="KW-0862">Zinc</keyword>
<dbReference type="InterPro" id="IPR000571">
    <property type="entry name" value="Znf_CCCH"/>
</dbReference>
<dbReference type="InterPro" id="IPR036855">
    <property type="entry name" value="Znf_CCCH_sf"/>
</dbReference>
<keyword evidence="8" id="KW-1185">Reference proteome</keyword>
<keyword evidence="5" id="KW-0732">Signal</keyword>
<evidence type="ECO:0000256" key="3">
    <source>
        <dbReference type="ARBA" id="ARBA00022833"/>
    </source>
</evidence>
<sequence length="127" mass="14509">MCHTIILPLSLLCHTNILPLCHTNILPLFSFEACFTVREDANPESRKQHLSRFQENPQAFWGPKARAKAGGLCSDLQDKSKLLQNKRKAVDSVDYKKFHCKRHRRGSCDLGDACRYSHDASLLDQQQ</sequence>
<dbReference type="PROSITE" id="PS50103">
    <property type="entry name" value="ZF_C3H1"/>
    <property type="match status" value="1"/>
</dbReference>
<evidence type="ECO:0000259" key="6">
    <source>
        <dbReference type="PROSITE" id="PS50103"/>
    </source>
</evidence>
<evidence type="ECO:0000256" key="1">
    <source>
        <dbReference type="ARBA" id="ARBA00022723"/>
    </source>
</evidence>
<keyword evidence="1 4" id="KW-0479">Metal-binding</keyword>
<accession>A0AAV2LRA1</accession>
<evidence type="ECO:0000256" key="4">
    <source>
        <dbReference type="PROSITE-ProRule" id="PRU00723"/>
    </source>
</evidence>
<dbReference type="Proteomes" id="UP001497482">
    <property type="component" value="Chromosome 3"/>
</dbReference>
<dbReference type="SUPFAM" id="SSF90229">
    <property type="entry name" value="CCCH zinc finger"/>
    <property type="match status" value="1"/>
</dbReference>
<dbReference type="AlphaFoldDB" id="A0AAV2LRA1"/>
<dbReference type="GO" id="GO:0008270">
    <property type="term" value="F:zinc ion binding"/>
    <property type="evidence" value="ECO:0007669"/>
    <property type="project" value="UniProtKB-KW"/>
</dbReference>
<keyword evidence="2 4" id="KW-0863">Zinc-finger</keyword>
<evidence type="ECO:0000313" key="8">
    <source>
        <dbReference type="Proteomes" id="UP001497482"/>
    </source>
</evidence>
<organism evidence="7 8">
    <name type="scientific">Knipowitschia caucasica</name>
    <name type="common">Caucasian dwarf goby</name>
    <name type="synonym">Pomatoschistus caucasicus</name>
    <dbReference type="NCBI Taxonomy" id="637954"/>
    <lineage>
        <taxon>Eukaryota</taxon>
        <taxon>Metazoa</taxon>
        <taxon>Chordata</taxon>
        <taxon>Craniata</taxon>
        <taxon>Vertebrata</taxon>
        <taxon>Euteleostomi</taxon>
        <taxon>Actinopterygii</taxon>
        <taxon>Neopterygii</taxon>
        <taxon>Teleostei</taxon>
        <taxon>Neoteleostei</taxon>
        <taxon>Acanthomorphata</taxon>
        <taxon>Gobiaria</taxon>
        <taxon>Gobiiformes</taxon>
        <taxon>Gobioidei</taxon>
        <taxon>Gobiidae</taxon>
        <taxon>Gobiinae</taxon>
        <taxon>Knipowitschia</taxon>
    </lineage>
</organism>
<proteinExistence type="predicted"/>
<feature type="chain" id="PRO_5043461051" description="C3H1-type domain-containing protein" evidence="5">
    <location>
        <begin position="18"/>
        <end position="127"/>
    </location>
</feature>
<evidence type="ECO:0000313" key="7">
    <source>
        <dbReference type="EMBL" id="CAL1602767.1"/>
    </source>
</evidence>
<evidence type="ECO:0000256" key="2">
    <source>
        <dbReference type="ARBA" id="ARBA00022771"/>
    </source>
</evidence>
<feature type="signal peptide" evidence="5">
    <location>
        <begin position="1"/>
        <end position="17"/>
    </location>
</feature>
<name>A0AAV2LRA1_KNICA</name>
<dbReference type="EMBL" id="OZ035825">
    <property type="protein sequence ID" value="CAL1602767.1"/>
    <property type="molecule type" value="Genomic_DNA"/>
</dbReference>
<evidence type="ECO:0000256" key="5">
    <source>
        <dbReference type="SAM" id="SignalP"/>
    </source>
</evidence>
<gene>
    <name evidence="7" type="ORF">KC01_LOCUS30512</name>
</gene>
<reference evidence="7 8" key="1">
    <citation type="submission" date="2024-04" db="EMBL/GenBank/DDBJ databases">
        <authorList>
            <person name="Waldvogel A.-M."/>
            <person name="Schoenle A."/>
        </authorList>
    </citation>
    <scope>NUCLEOTIDE SEQUENCE [LARGE SCALE GENOMIC DNA]</scope>
</reference>
<feature type="zinc finger region" description="C3H1-type" evidence="4">
    <location>
        <begin position="94"/>
        <end position="121"/>
    </location>
</feature>
<feature type="domain" description="C3H1-type" evidence="6">
    <location>
        <begin position="94"/>
        <end position="121"/>
    </location>
</feature>